<dbReference type="PANTHER" id="PTHR11533">
    <property type="entry name" value="PROTEASE M1 ZINC METALLOPROTEASE"/>
    <property type="match status" value="1"/>
</dbReference>
<dbReference type="InterPro" id="IPR045357">
    <property type="entry name" value="Aminopeptidase_N-like_N"/>
</dbReference>
<evidence type="ECO:0000256" key="11">
    <source>
        <dbReference type="RuleBase" id="RU364040"/>
    </source>
</evidence>
<gene>
    <name evidence="15" type="ORF">VNE69_05246</name>
</gene>
<evidence type="ECO:0000259" key="13">
    <source>
        <dbReference type="Pfam" id="PF11838"/>
    </source>
</evidence>
<dbReference type="InterPro" id="IPR034016">
    <property type="entry name" value="M1_APN-typ"/>
</dbReference>
<evidence type="ECO:0000259" key="12">
    <source>
        <dbReference type="Pfam" id="PF01433"/>
    </source>
</evidence>
<comment type="cofactor">
    <cofactor evidence="9 11">
        <name>Zn(2+)</name>
        <dbReference type="ChEBI" id="CHEBI:29105"/>
    </cofactor>
    <text evidence="9 11">Binds 1 zinc ion per subunit.</text>
</comment>
<evidence type="ECO:0000256" key="4">
    <source>
        <dbReference type="ARBA" id="ARBA00022723"/>
    </source>
</evidence>
<dbReference type="GO" id="GO:0006508">
    <property type="term" value="P:proteolysis"/>
    <property type="evidence" value="ECO:0007669"/>
    <property type="project" value="UniProtKB-KW"/>
</dbReference>
<feature type="domain" description="ERAP1-like C-terminal" evidence="13">
    <location>
        <begin position="515"/>
        <end position="799"/>
    </location>
</feature>
<dbReference type="FunFam" id="1.10.390.10:FF:000006">
    <property type="entry name" value="Puromycin-sensitive aminopeptidase"/>
    <property type="match status" value="1"/>
</dbReference>
<dbReference type="Pfam" id="PF17900">
    <property type="entry name" value="Peptidase_M1_N"/>
    <property type="match status" value="1"/>
</dbReference>
<dbReference type="CDD" id="cd09601">
    <property type="entry name" value="M1_APN-Q_like"/>
    <property type="match status" value="1"/>
</dbReference>
<dbReference type="PANTHER" id="PTHR11533:SF299">
    <property type="entry name" value="AMINOPEPTIDASE"/>
    <property type="match status" value="1"/>
</dbReference>
<dbReference type="InterPro" id="IPR050344">
    <property type="entry name" value="Peptidase_M1_aminopeptidases"/>
</dbReference>
<dbReference type="Proteomes" id="UP001334084">
    <property type="component" value="Chromosome 5"/>
</dbReference>
<dbReference type="Pfam" id="PF11838">
    <property type="entry name" value="ERAP1_C"/>
    <property type="match status" value="1"/>
</dbReference>
<dbReference type="InterPro" id="IPR027268">
    <property type="entry name" value="Peptidase_M4/M1_CTD_sf"/>
</dbReference>
<dbReference type="RefSeq" id="XP_065329802.1">
    <property type="nucleotide sequence ID" value="XM_065473730.1"/>
</dbReference>
<feature type="site" description="Transition state stabilizer" evidence="10">
    <location>
        <position position="389"/>
    </location>
</feature>
<dbReference type="InterPro" id="IPR024571">
    <property type="entry name" value="ERAP1-like_C_dom"/>
</dbReference>
<dbReference type="Gene3D" id="2.60.40.1910">
    <property type="match status" value="1"/>
</dbReference>
<dbReference type="EC" id="3.4.11.-" evidence="11"/>
<evidence type="ECO:0000256" key="6">
    <source>
        <dbReference type="ARBA" id="ARBA00022833"/>
    </source>
</evidence>
<proteinExistence type="inferred from homology"/>
<dbReference type="GO" id="GO:0005737">
    <property type="term" value="C:cytoplasm"/>
    <property type="evidence" value="ECO:0007669"/>
    <property type="project" value="TreeGrafter"/>
</dbReference>
<evidence type="ECO:0000313" key="15">
    <source>
        <dbReference type="EMBL" id="WUR03657.1"/>
    </source>
</evidence>
<dbReference type="KEGG" id="vnx:VNE69_05246"/>
<keyword evidence="16" id="KW-1185">Reference proteome</keyword>
<dbReference type="EMBL" id="CP142730">
    <property type="protein sequence ID" value="WUR03657.1"/>
    <property type="molecule type" value="Genomic_DNA"/>
</dbReference>
<evidence type="ECO:0000256" key="1">
    <source>
        <dbReference type="ARBA" id="ARBA00010136"/>
    </source>
</evidence>
<protein>
    <recommendedName>
        <fullName evidence="11">Aminopeptidase</fullName>
        <ecNumber evidence="11">3.4.11.-</ecNumber>
    </recommendedName>
</protein>
<evidence type="ECO:0000313" key="16">
    <source>
        <dbReference type="Proteomes" id="UP001334084"/>
    </source>
</evidence>
<sequence>MNFLFLLSCIYTNKTKKRLDKEIIPIHYDLKFNITPEKFEGSTVATVKTSRDTNNIILNAKDLNIQSVKVENKDEVKVKEFTIKDDLLKISLAEPLRKDETYKLTFNFHGKYSDEMDGIYKSSYNGKPLYSTQFEPTSARKAFPCFDQPDMKATFSITIKAPENHTVLSNSSLDKKEGNSYLFNYTKPMSTYLVAFVVGQLEYIQASTSTNIPIAVYADKSDIKNGKLALDVAKFTLDFFQDYFQINYPFPKLDLVAIPEFAMGAMENWGLVTFRKTSLLFNPKTDAVASKLNVIETVCHELAHMWFGNFVTMNWWNDLWLNEGFATWASVMAFHNLPKSIIDFDIWTNFVNSTLEDGMEYDALHSSHPIAVEVQDPNEINQIFDKISYNKGASLIRMIENYVGHKNFRKGIQNYLNHFKYSNSESDDFFGFQYNSQVTTKMAQSWLNQKGFPLIKVEEKDKNLIISQKRFLSGEKKDENKLWIVPITIKFENENPKTLILDNQSIKIPMTSDIYKLNISNVGFYRVLYGQRTFERIFKKFDNNKERLNIINDLFALAYANYVDINWVVNFLTSSSIDYDYETLNSILSGLRKLCRIYYEDKKIIESIKKAIKNIIEPYILEIDLEKNSEDITAKLFNSLIVSNALFVGNQNIKDKLKKLFIDFKTGEKNICPDYIYPMMVSVVDDNLDDVINIAKNSILSNIRIMAMRALGAAQNVDNIKKVLNLYSELDRQDISYYYFGLSKNISHQKMIISFFIDNFDKISSYIINQSIINSSMSHVLSEISDSKLASQISNFVKKFSENLTVQKIIETNEIFKNFKEKNPKITIKY</sequence>
<organism evidence="15 16">
    <name type="scientific">Vairimorpha necatrix</name>
    <dbReference type="NCBI Taxonomy" id="6039"/>
    <lineage>
        <taxon>Eukaryota</taxon>
        <taxon>Fungi</taxon>
        <taxon>Fungi incertae sedis</taxon>
        <taxon>Microsporidia</taxon>
        <taxon>Nosematidae</taxon>
        <taxon>Vairimorpha</taxon>
    </lineage>
</organism>
<feature type="domain" description="Aminopeptidase N-like N-terminal" evidence="14">
    <location>
        <begin position="25"/>
        <end position="193"/>
    </location>
</feature>
<feature type="domain" description="Peptidase M1 membrane alanine aminopeptidase" evidence="12">
    <location>
        <begin position="229"/>
        <end position="435"/>
    </location>
</feature>
<dbReference type="GO" id="GO:0042277">
    <property type="term" value="F:peptide binding"/>
    <property type="evidence" value="ECO:0007669"/>
    <property type="project" value="TreeGrafter"/>
</dbReference>
<accession>A0AAX4JCD3</accession>
<evidence type="ECO:0000256" key="5">
    <source>
        <dbReference type="ARBA" id="ARBA00022801"/>
    </source>
</evidence>
<keyword evidence="6 9" id="KW-0862">Zinc</keyword>
<dbReference type="InterPro" id="IPR014782">
    <property type="entry name" value="Peptidase_M1_dom"/>
</dbReference>
<dbReference type="Gene3D" id="2.60.40.1730">
    <property type="entry name" value="tricorn interacting facor f3 domain"/>
    <property type="match status" value="1"/>
</dbReference>
<evidence type="ECO:0000256" key="10">
    <source>
        <dbReference type="PIRSR" id="PIRSR634016-4"/>
    </source>
</evidence>
<dbReference type="GO" id="GO:0016020">
    <property type="term" value="C:membrane"/>
    <property type="evidence" value="ECO:0007669"/>
    <property type="project" value="TreeGrafter"/>
</dbReference>
<keyword evidence="7 11" id="KW-0482">Metalloprotease</keyword>
<comment type="similarity">
    <text evidence="1 11">Belongs to the peptidase M1 family.</text>
</comment>
<keyword evidence="5 11" id="KW-0378">Hydrolase</keyword>
<dbReference type="PRINTS" id="PR00756">
    <property type="entry name" value="ALADIPTASE"/>
</dbReference>
<evidence type="ECO:0000256" key="7">
    <source>
        <dbReference type="ARBA" id="ARBA00023049"/>
    </source>
</evidence>
<dbReference type="Gene3D" id="1.10.390.10">
    <property type="entry name" value="Neutral Protease Domain 2"/>
    <property type="match status" value="1"/>
</dbReference>
<dbReference type="GO" id="GO:0043171">
    <property type="term" value="P:peptide catabolic process"/>
    <property type="evidence" value="ECO:0007669"/>
    <property type="project" value="TreeGrafter"/>
</dbReference>
<dbReference type="GO" id="GO:0008270">
    <property type="term" value="F:zinc ion binding"/>
    <property type="evidence" value="ECO:0007669"/>
    <property type="project" value="UniProtKB-UniRule"/>
</dbReference>
<dbReference type="Gene3D" id="1.25.50.20">
    <property type="match status" value="1"/>
</dbReference>
<dbReference type="SUPFAM" id="SSF63737">
    <property type="entry name" value="Leukotriene A4 hydrolase N-terminal domain"/>
    <property type="match status" value="1"/>
</dbReference>
<evidence type="ECO:0000256" key="3">
    <source>
        <dbReference type="ARBA" id="ARBA00022670"/>
    </source>
</evidence>
<name>A0AAX4JCD3_9MICR</name>
<keyword evidence="4 9" id="KW-0479">Metal-binding</keyword>
<dbReference type="GeneID" id="90541470"/>
<dbReference type="InterPro" id="IPR042097">
    <property type="entry name" value="Aminopeptidase_N-like_N_sf"/>
</dbReference>
<dbReference type="Pfam" id="PF01433">
    <property type="entry name" value="Peptidase_M1"/>
    <property type="match status" value="1"/>
</dbReference>
<feature type="binding site" evidence="9">
    <location>
        <position position="304"/>
    </location>
    <ligand>
        <name>Zn(2+)</name>
        <dbReference type="ChEBI" id="CHEBI:29105"/>
        <note>catalytic</note>
    </ligand>
</feature>
<evidence type="ECO:0000256" key="2">
    <source>
        <dbReference type="ARBA" id="ARBA00022438"/>
    </source>
</evidence>
<dbReference type="AlphaFoldDB" id="A0AAX4JCD3"/>
<dbReference type="GO" id="GO:0005615">
    <property type="term" value="C:extracellular space"/>
    <property type="evidence" value="ECO:0007669"/>
    <property type="project" value="TreeGrafter"/>
</dbReference>
<keyword evidence="3 11" id="KW-0645">Protease</keyword>
<dbReference type="SUPFAM" id="SSF55486">
    <property type="entry name" value="Metalloproteases ('zincins'), catalytic domain"/>
    <property type="match status" value="1"/>
</dbReference>
<evidence type="ECO:0000256" key="8">
    <source>
        <dbReference type="PIRSR" id="PIRSR634016-1"/>
    </source>
</evidence>
<feature type="binding site" evidence="9">
    <location>
        <position position="300"/>
    </location>
    <ligand>
        <name>Zn(2+)</name>
        <dbReference type="ChEBI" id="CHEBI:29105"/>
        <note>catalytic</note>
    </ligand>
</feature>
<evidence type="ECO:0000259" key="14">
    <source>
        <dbReference type="Pfam" id="PF17900"/>
    </source>
</evidence>
<keyword evidence="2 11" id="KW-0031">Aminopeptidase</keyword>
<feature type="binding site" evidence="9">
    <location>
        <position position="323"/>
    </location>
    <ligand>
        <name>Zn(2+)</name>
        <dbReference type="ChEBI" id="CHEBI:29105"/>
        <note>catalytic</note>
    </ligand>
</feature>
<evidence type="ECO:0000256" key="9">
    <source>
        <dbReference type="PIRSR" id="PIRSR634016-3"/>
    </source>
</evidence>
<dbReference type="GO" id="GO:0070006">
    <property type="term" value="F:metalloaminopeptidase activity"/>
    <property type="evidence" value="ECO:0007669"/>
    <property type="project" value="TreeGrafter"/>
</dbReference>
<dbReference type="InterPro" id="IPR001930">
    <property type="entry name" value="Peptidase_M1"/>
</dbReference>
<reference evidence="15" key="1">
    <citation type="journal article" date="2024" name="BMC Genomics">
        <title>Functional annotation of a divergent genome using sequence and structure-based similarity.</title>
        <authorList>
            <person name="Svedberg D."/>
            <person name="Winiger R.R."/>
            <person name="Berg A."/>
            <person name="Sharma H."/>
            <person name="Tellgren-Roth C."/>
            <person name="Debrunner-Vossbrinck B.A."/>
            <person name="Vossbrinck C.R."/>
            <person name="Barandun J."/>
        </authorList>
    </citation>
    <scope>NUCLEOTIDE SEQUENCE</scope>
    <source>
        <strain evidence="15">Illinois isolate</strain>
    </source>
</reference>
<feature type="active site" description="Proton acceptor" evidence="8">
    <location>
        <position position="301"/>
    </location>
</feature>